<dbReference type="InterPro" id="IPR000866">
    <property type="entry name" value="AhpC/TSA"/>
</dbReference>
<dbReference type="Proteomes" id="UP000594468">
    <property type="component" value="Chromosome"/>
</dbReference>
<feature type="active site" description="Cysteine sulfenic acid (-SOH) intermediate; for peroxidase activity" evidence="13">
    <location>
        <position position="44"/>
    </location>
</feature>
<dbReference type="GO" id="GO:0005737">
    <property type="term" value="C:cytoplasm"/>
    <property type="evidence" value="ECO:0007669"/>
    <property type="project" value="TreeGrafter"/>
</dbReference>
<evidence type="ECO:0000256" key="13">
    <source>
        <dbReference type="PIRSR" id="PIRSR000239-1"/>
    </source>
</evidence>
<dbReference type="EC" id="1.11.1.24" evidence="3"/>
<comment type="function">
    <text evidence="1">Thiol-specific peroxidase that catalyzes the reduction of hydrogen peroxide and organic hydroperoxides to water and alcohols, respectively. Plays a role in cell protection against oxidative stress by detoxifying peroxides and as sensor of hydrogen peroxide-mediated signaling events.</text>
</comment>
<keyword evidence="7" id="KW-1015">Disulfide bond</keyword>
<dbReference type="InterPro" id="IPR013766">
    <property type="entry name" value="Thioredoxin_domain"/>
</dbReference>
<evidence type="ECO:0000256" key="6">
    <source>
        <dbReference type="ARBA" id="ARBA00023002"/>
    </source>
</evidence>
<keyword evidence="8" id="KW-0676">Redox-active center</keyword>
<evidence type="ECO:0000256" key="12">
    <source>
        <dbReference type="ARBA" id="ARBA00049091"/>
    </source>
</evidence>
<dbReference type="FunFam" id="3.40.30.10:FF:000007">
    <property type="entry name" value="Thioredoxin-dependent thiol peroxidase"/>
    <property type="match status" value="1"/>
</dbReference>
<evidence type="ECO:0000259" key="14">
    <source>
        <dbReference type="PROSITE" id="PS51352"/>
    </source>
</evidence>
<evidence type="ECO:0000256" key="10">
    <source>
        <dbReference type="ARBA" id="ARBA00038489"/>
    </source>
</evidence>
<evidence type="ECO:0000256" key="9">
    <source>
        <dbReference type="ARBA" id="ARBA00032824"/>
    </source>
</evidence>
<name>A0A7S8IE92_9CHLR</name>
<dbReference type="RefSeq" id="WP_195170435.1">
    <property type="nucleotide sequence ID" value="NZ_CP062983.1"/>
</dbReference>
<dbReference type="GO" id="GO:0008379">
    <property type="term" value="F:thioredoxin peroxidase activity"/>
    <property type="evidence" value="ECO:0007669"/>
    <property type="project" value="TreeGrafter"/>
</dbReference>
<dbReference type="SUPFAM" id="SSF52833">
    <property type="entry name" value="Thioredoxin-like"/>
    <property type="match status" value="1"/>
</dbReference>
<dbReference type="PIRSF" id="PIRSF000239">
    <property type="entry name" value="AHPC"/>
    <property type="match status" value="1"/>
</dbReference>
<dbReference type="InterPro" id="IPR024706">
    <property type="entry name" value="Peroxiredoxin_AhpC-typ"/>
</dbReference>
<dbReference type="Pfam" id="PF00578">
    <property type="entry name" value="AhpC-TSA"/>
    <property type="match status" value="1"/>
</dbReference>
<evidence type="ECO:0000256" key="11">
    <source>
        <dbReference type="ARBA" id="ARBA00041373"/>
    </source>
</evidence>
<dbReference type="GO" id="GO:0034599">
    <property type="term" value="P:cellular response to oxidative stress"/>
    <property type="evidence" value="ECO:0007669"/>
    <property type="project" value="TreeGrafter"/>
</dbReference>
<dbReference type="GO" id="GO:0045454">
    <property type="term" value="P:cell redox homeostasis"/>
    <property type="evidence" value="ECO:0007669"/>
    <property type="project" value="TreeGrafter"/>
</dbReference>
<dbReference type="NCBIfam" id="NF006960">
    <property type="entry name" value="PRK09437.1"/>
    <property type="match status" value="1"/>
</dbReference>
<evidence type="ECO:0000256" key="1">
    <source>
        <dbReference type="ARBA" id="ARBA00003330"/>
    </source>
</evidence>
<keyword evidence="4 15" id="KW-0575">Peroxidase</keyword>
<dbReference type="PANTHER" id="PTHR42801:SF4">
    <property type="entry name" value="AHPC_TSA FAMILY PROTEIN"/>
    <property type="match status" value="1"/>
</dbReference>
<comment type="subunit">
    <text evidence="2">Monomer.</text>
</comment>
<evidence type="ECO:0000313" key="16">
    <source>
        <dbReference type="Proteomes" id="UP000594468"/>
    </source>
</evidence>
<reference evidence="15 16" key="1">
    <citation type="submission" date="2020-02" db="EMBL/GenBank/DDBJ databases">
        <authorList>
            <person name="Zheng R.K."/>
            <person name="Sun C.M."/>
        </authorList>
    </citation>
    <scope>NUCLEOTIDE SEQUENCE [LARGE SCALE GENOMIC DNA]</scope>
    <source>
        <strain evidence="16">rifampicinis</strain>
    </source>
</reference>
<comment type="catalytic activity">
    <reaction evidence="12">
        <text>a hydroperoxide + [thioredoxin]-dithiol = an alcohol + [thioredoxin]-disulfide + H2O</text>
        <dbReference type="Rhea" id="RHEA:62620"/>
        <dbReference type="Rhea" id="RHEA-COMP:10698"/>
        <dbReference type="Rhea" id="RHEA-COMP:10700"/>
        <dbReference type="ChEBI" id="CHEBI:15377"/>
        <dbReference type="ChEBI" id="CHEBI:29950"/>
        <dbReference type="ChEBI" id="CHEBI:30879"/>
        <dbReference type="ChEBI" id="CHEBI:35924"/>
        <dbReference type="ChEBI" id="CHEBI:50058"/>
        <dbReference type="EC" id="1.11.1.24"/>
    </reaction>
</comment>
<protein>
    <recommendedName>
        <fullName evidence="3">thioredoxin-dependent peroxiredoxin</fullName>
        <ecNumber evidence="3">1.11.1.24</ecNumber>
    </recommendedName>
    <alternativeName>
        <fullName evidence="11">Bacterioferritin comigratory protein</fullName>
    </alternativeName>
    <alternativeName>
        <fullName evidence="9">Thioredoxin peroxidase</fullName>
    </alternativeName>
</protein>
<evidence type="ECO:0000256" key="5">
    <source>
        <dbReference type="ARBA" id="ARBA00022862"/>
    </source>
</evidence>
<dbReference type="PANTHER" id="PTHR42801">
    <property type="entry name" value="THIOREDOXIN-DEPENDENT PEROXIDE REDUCTASE"/>
    <property type="match status" value="1"/>
</dbReference>
<keyword evidence="16" id="KW-1185">Reference proteome</keyword>
<dbReference type="EMBL" id="CP062983">
    <property type="protein sequence ID" value="QPC82366.1"/>
    <property type="molecule type" value="Genomic_DNA"/>
</dbReference>
<feature type="domain" description="Thioredoxin" evidence="14">
    <location>
        <begin position="2"/>
        <end position="152"/>
    </location>
</feature>
<gene>
    <name evidence="15" type="primary">bcp</name>
    <name evidence="15" type="ORF">G4Y79_22215</name>
</gene>
<comment type="similarity">
    <text evidence="10">Belongs to the peroxiredoxin family. BCP/PrxQ subfamily.</text>
</comment>
<dbReference type="InterPro" id="IPR050924">
    <property type="entry name" value="Peroxiredoxin_BCP/PrxQ"/>
</dbReference>
<evidence type="ECO:0000256" key="8">
    <source>
        <dbReference type="ARBA" id="ARBA00023284"/>
    </source>
</evidence>
<dbReference type="KEGG" id="pmet:G4Y79_22215"/>
<evidence type="ECO:0000313" key="15">
    <source>
        <dbReference type="EMBL" id="QPC82366.1"/>
    </source>
</evidence>
<evidence type="ECO:0000256" key="2">
    <source>
        <dbReference type="ARBA" id="ARBA00011245"/>
    </source>
</evidence>
<keyword evidence="6" id="KW-0560">Oxidoreductase</keyword>
<evidence type="ECO:0000256" key="3">
    <source>
        <dbReference type="ARBA" id="ARBA00013017"/>
    </source>
</evidence>
<dbReference type="CDD" id="cd03017">
    <property type="entry name" value="PRX_BCP"/>
    <property type="match status" value="1"/>
</dbReference>
<evidence type="ECO:0000256" key="4">
    <source>
        <dbReference type="ARBA" id="ARBA00022559"/>
    </source>
</evidence>
<dbReference type="InterPro" id="IPR036249">
    <property type="entry name" value="Thioredoxin-like_sf"/>
</dbReference>
<dbReference type="Gene3D" id="3.40.30.10">
    <property type="entry name" value="Glutaredoxin"/>
    <property type="match status" value="1"/>
</dbReference>
<dbReference type="PROSITE" id="PS51352">
    <property type="entry name" value="THIOREDOXIN_2"/>
    <property type="match status" value="1"/>
</dbReference>
<evidence type="ECO:0000256" key="7">
    <source>
        <dbReference type="ARBA" id="ARBA00023157"/>
    </source>
</evidence>
<proteinExistence type="inferred from homology"/>
<keyword evidence="5" id="KW-0049">Antioxidant</keyword>
<accession>A0A7S8IE92</accession>
<sequence length="153" mass="16809">MPKVGEMAPDFELPNQEGEQVKLSDYRGKRVILFAYPKAGTSGCTTQACGFRDAFPQVEAVNSVVLGISPDKPADNKKWKIAENLPYDLLSDEDHAILEAWGAWGEKSMYGKTYEGVIRSHWIIDENGVVLDEQLKVSPANSIKKGLAALGIK</sequence>
<dbReference type="AlphaFoldDB" id="A0A7S8IE92"/>
<organism evidence="15 16">
    <name type="scientific">Phototrophicus methaneseepsis</name>
    <dbReference type="NCBI Taxonomy" id="2710758"/>
    <lineage>
        <taxon>Bacteria</taxon>
        <taxon>Bacillati</taxon>
        <taxon>Chloroflexota</taxon>
        <taxon>Candidatus Thermofontia</taxon>
        <taxon>Phototrophicales</taxon>
        <taxon>Phototrophicaceae</taxon>
        <taxon>Phototrophicus</taxon>
    </lineage>
</organism>